<evidence type="ECO:0000256" key="3">
    <source>
        <dbReference type="ARBA" id="ARBA00022692"/>
    </source>
</evidence>
<feature type="domain" description="Amino acid transporter transmembrane" evidence="8">
    <location>
        <begin position="329"/>
        <end position="688"/>
    </location>
</feature>
<feature type="transmembrane region" description="Helical" evidence="7">
    <location>
        <begin position="636"/>
        <end position="653"/>
    </location>
</feature>
<name>A0A8H3IW22_9LECA</name>
<dbReference type="Proteomes" id="UP000664169">
    <property type="component" value="Unassembled WGS sequence"/>
</dbReference>
<evidence type="ECO:0000259" key="8">
    <source>
        <dbReference type="Pfam" id="PF01490"/>
    </source>
</evidence>
<comment type="similarity">
    <text evidence="2">Belongs to the amino acid/polyamine transporter 2 family.</text>
</comment>
<dbReference type="AlphaFoldDB" id="A0A8H3IW22"/>
<evidence type="ECO:0000313" key="10">
    <source>
        <dbReference type="Proteomes" id="UP000664169"/>
    </source>
</evidence>
<protein>
    <recommendedName>
        <fullName evidence="8">Amino acid transporter transmembrane domain-containing protein</fullName>
    </recommendedName>
</protein>
<accession>A0A8H3IW22</accession>
<keyword evidence="5 7" id="KW-0472">Membrane</keyword>
<feature type="transmembrane region" description="Helical" evidence="7">
    <location>
        <begin position="434"/>
        <end position="458"/>
    </location>
</feature>
<feature type="compositionally biased region" description="Polar residues" evidence="6">
    <location>
        <begin position="242"/>
        <end position="255"/>
    </location>
</feature>
<organism evidence="9 10">
    <name type="scientific">Gomphillus americanus</name>
    <dbReference type="NCBI Taxonomy" id="1940652"/>
    <lineage>
        <taxon>Eukaryota</taxon>
        <taxon>Fungi</taxon>
        <taxon>Dikarya</taxon>
        <taxon>Ascomycota</taxon>
        <taxon>Pezizomycotina</taxon>
        <taxon>Lecanoromycetes</taxon>
        <taxon>OSLEUM clade</taxon>
        <taxon>Ostropomycetidae</taxon>
        <taxon>Ostropales</taxon>
        <taxon>Graphidaceae</taxon>
        <taxon>Gomphilloideae</taxon>
        <taxon>Gomphillus</taxon>
    </lineage>
</organism>
<proteinExistence type="inferred from homology"/>
<evidence type="ECO:0000256" key="2">
    <source>
        <dbReference type="ARBA" id="ARBA00008066"/>
    </source>
</evidence>
<evidence type="ECO:0000256" key="4">
    <source>
        <dbReference type="ARBA" id="ARBA00022989"/>
    </source>
</evidence>
<dbReference type="GO" id="GO:0005302">
    <property type="term" value="F:L-tyrosine transmembrane transporter activity"/>
    <property type="evidence" value="ECO:0007669"/>
    <property type="project" value="TreeGrafter"/>
</dbReference>
<feature type="transmembrane region" description="Helical" evidence="7">
    <location>
        <begin position="514"/>
        <end position="535"/>
    </location>
</feature>
<keyword evidence="3 7" id="KW-0812">Transmembrane</keyword>
<feature type="compositionally biased region" description="Polar residues" evidence="6">
    <location>
        <begin position="1"/>
        <end position="17"/>
    </location>
</feature>
<keyword evidence="10" id="KW-1185">Reference proteome</keyword>
<feature type="region of interest" description="Disordered" evidence="6">
    <location>
        <begin position="242"/>
        <end position="262"/>
    </location>
</feature>
<dbReference type="OrthoDB" id="1684102at2759"/>
<evidence type="ECO:0000256" key="6">
    <source>
        <dbReference type="SAM" id="MobiDB-lite"/>
    </source>
</evidence>
<dbReference type="InterPro" id="IPR013057">
    <property type="entry name" value="AA_transpt_TM"/>
</dbReference>
<dbReference type="GO" id="GO:0005774">
    <property type="term" value="C:vacuolar membrane"/>
    <property type="evidence" value="ECO:0007669"/>
    <property type="project" value="TreeGrafter"/>
</dbReference>
<comment type="subcellular location">
    <subcellularLocation>
        <location evidence="1">Membrane</location>
        <topology evidence="1">Multi-pass membrane protein</topology>
    </subcellularLocation>
</comment>
<dbReference type="PANTHER" id="PTHR22950:SF666">
    <property type="entry name" value="VACUOLAR AMINO ACID TRANSPORTER 4"/>
    <property type="match status" value="1"/>
</dbReference>
<feature type="region of interest" description="Disordered" evidence="6">
    <location>
        <begin position="1"/>
        <end position="184"/>
    </location>
</feature>
<dbReference type="EMBL" id="CAJPDQ010000031">
    <property type="protein sequence ID" value="CAF9929154.1"/>
    <property type="molecule type" value="Genomic_DNA"/>
</dbReference>
<feature type="transmembrane region" description="Helical" evidence="7">
    <location>
        <begin position="361"/>
        <end position="382"/>
    </location>
</feature>
<keyword evidence="4 7" id="KW-1133">Transmembrane helix</keyword>
<feature type="compositionally biased region" description="Low complexity" evidence="6">
    <location>
        <begin position="31"/>
        <end position="40"/>
    </location>
</feature>
<evidence type="ECO:0000313" key="9">
    <source>
        <dbReference type="EMBL" id="CAF9929154.1"/>
    </source>
</evidence>
<comment type="caution">
    <text evidence="9">The sequence shown here is derived from an EMBL/GenBank/DDBJ whole genome shotgun (WGS) entry which is preliminary data.</text>
</comment>
<evidence type="ECO:0000256" key="1">
    <source>
        <dbReference type="ARBA" id="ARBA00004141"/>
    </source>
</evidence>
<feature type="transmembrane region" description="Helical" evidence="7">
    <location>
        <begin position="547"/>
        <end position="573"/>
    </location>
</feature>
<sequence>MSFGQRKSSSTVPQAIPQSPRVDDDSDSRSRAASTARLASPVPSSTMGPGPQIPTPPAEFQSGSHTPLAGPVSSSPGRGPGRSALAAALEGNYGRSPPKHGTPHRIISPGLPPQTSTRGRDRQSSEASKDRRESNASKAPEDFEVVSRHLVQHTGESPRRETSSIPRGRKSSIDAGPDLDEFSSLQLKGGDVTRGIYKWAAQAQNDAQMQRSKSFSVHRAEPDAASLRLPGAMRREFLQRGQSPAMSTVESNTEPGTPLHPPRTSNFLQFLTLYGHFAGENLEDIDEEDEEAIEDEDEESQAYTERTPLVRRLTMRRRTTLRQGRPEGKSGSIRALVLLLKSFVGTGILFLPRAFANGGMLFGILVLLGVAALSYYCFILLINTRSKIDASFGDMGGILFGKWLRGLILGSLVLSQIGFVSAYIVFTAENLKAFAFAISDCVANIDIKLLILAQLTVFLPMSLFRDINKLGGTAFVAEAFILIGILYLAGFDISVMVKQGGIAPSVVLFNPSTWSLFIGTAVFTFEGIGLILPIQDGMRRPQDFPRVLFIVMIITAVLFTGMGALSYATFGAATKTVVLLNLPQDYKFVNAVQFLYAIAILLSTPLQLFPAIRILENAFFTKSGRRNKLVKWYKNFFRFFLVFVCALIAWVGAGDLDKFVSLVGSFACIPLVYIYPPLLHYKAVATSRFSRIFDLVISGSMGLAEEEE</sequence>
<dbReference type="PANTHER" id="PTHR22950">
    <property type="entry name" value="AMINO ACID TRANSPORTER"/>
    <property type="match status" value="1"/>
</dbReference>
<gene>
    <name evidence="9" type="ORF">GOMPHAMPRED_005330</name>
</gene>
<feature type="compositionally biased region" description="Low complexity" evidence="6">
    <location>
        <begin position="70"/>
        <end position="83"/>
    </location>
</feature>
<feature type="transmembrane region" description="Helical" evidence="7">
    <location>
        <begin position="593"/>
        <end position="615"/>
    </location>
</feature>
<reference evidence="9" key="1">
    <citation type="submission" date="2021-03" db="EMBL/GenBank/DDBJ databases">
        <authorList>
            <person name="Tagirdzhanova G."/>
        </authorList>
    </citation>
    <scope>NUCLEOTIDE SEQUENCE</scope>
</reference>
<evidence type="ECO:0000256" key="7">
    <source>
        <dbReference type="SAM" id="Phobius"/>
    </source>
</evidence>
<evidence type="ECO:0000256" key="5">
    <source>
        <dbReference type="ARBA" id="ARBA00023136"/>
    </source>
</evidence>
<feature type="compositionally biased region" description="Basic and acidic residues" evidence="6">
    <location>
        <begin position="118"/>
        <end position="147"/>
    </location>
</feature>
<dbReference type="Pfam" id="PF01490">
    <property type="entry name" value="Aa_trans"/>
    <property type="match status" value="1"/>
</dbReference>
<feature type="transmembrane region" description="Helical" evidence="7">
    <location>
        <begin position="470"/>
        <end position="489"/>
    </location>
</feature>
<feature type="transmembrane region" description="Helical" evidence="7">
    <location>
        <begin position="659"/>
        <end position="681"/>
    </location>
</feature>
<feature type="compositionally biased region" description="Basic and acidic residues" evidence="6">
    <location>
        <begin position="21"/>
        <end position="30"/>
    </location>
</feature>
<feature type="transmembrane region" description="Helical" evidence="7">
    <location>
        <begin position="403"/>
        <end position="428"/>
    </location>
</feature>